<dbReference type="PROSITE" id="PS50600">
    <property type="entry name" value="ULP_PROTEASE"/>
    <property type="match status" value="1"/>
</dbReference>
<dbReference type="Gene3D" id="3.40.395.10">
    <property type="entry name" value="Adenoviral Proteinase, Chain A"/>
    <property type="match status" value="1"/>
</dbReference>
<accession>A0A438KIY3</accession>
<dbReference type="GO" id="GO:0006508">
    <property type="term" value="P:proteolysis"/>
    <property type="evidence" value="ECO:0007669"/>
    <property type="project" value="UniProtKB-KW"/>
</dbReference>
<gene>
    <name evidence="7" type="primary">SENP1_0</name>
    <name evidence="7" type="ORF">CK203_001776</name>
</gene>
<evidence type="ECO:0000259" key="6">
    <source>
        <dbReference type="PROSITE" id="PS50600"/>
    </source>
</evidence>
<keyword evidence="2 7" id="KW-0645">Protease</keyword>
<dbReference type="Proteomes" id="UP000288805">
    <property type="component" value="Unassembled WGS sequence"/>
</dbReference>
<evidence type="ECO:0000313" key="7">
    <source>
        <dbReference type="EMBL" id="RVX21148.1"/>
    </source>
</evidence>
<dbReference type="PANTHER" id="PTHR12606">
    <property type="entry name" value="SENTRIN/SUMO-SPECIFIC PROTEASE"/>
    <property type="match status" value="1"/>
</dbReference>
<feature type="domain" description="Ubiquitin-like protease family profile" evidence="6">
    <location>
        <begin position="297"/>
        <end position="499"/>
    </location>
</feature>
<protein>
    <submittedName>
        <fullName evidence="7">Sentrin-specific protease 1</fullName>
    </submittedName>
</protein>
<dbReference type="Pfam" id="PF02902">
    <property type="entry name" value="Peptidase_C48"/>
    <property type="match status" value="1"/>
</dbReference>
<keyword evidence="3" id="KW-0378">Hydrolase</keyword>
<dbReference type="InterPro" id="IPR038765">
    <property type="entry name" value="Papain-like_cys_pep_sf"/>
</dbReference>
<dbReference type="InterPro" id="IPR003653">
    <property type="entry name" value="Peptidase_C48_C"/>
</dbReference>
<evidence type="ECO:0000256" key="4">
    <source>
        <dbReference type="ARBA" id="ARBA00022807"/>
    </source>
</evidence>
<proteinExistence type="inferred from homology"/>
<evidence type="ECO:0000256" key="3">
    <source>
        <dbReference type="ARBA" id="ARBA00022801"/>
    </source>
</evidence>
<dbReference type="AlphaFoldDB" id="A0A438KIY3"/>
<name>A0A438KIY3_VITVI</name>
<sequence length="532" mass="62367">MGGGICYERTLFGLQRALENRVWAYEAIPLIGLKYVTRVSERYPRILNWSATSAPRSTEVENVFLEPHLTFHSLLTPTLEEQQQDYYKHVDKQGASAKMLYQSNASQDAKNDDLRHEKAHLTLLHICLPNAISSSFQLQIIHGLKRWILDFLSFQMKLWMEFVKFRQSSELNFNHLKKEIEGLNLKMDELKQLLLEVKSSNEEHGMHDTRFRKSSTKENDNNMGFDFQTGIFEDVTDDEVERNDIPMDVNIDMEASRNLQLAEKHMTKELKDDYSIDDPVIDIAKLLHPFTDPTKRKKLRKEIEKPLTSFDPLHPISEEALESFQKWMSDDQAANRKSSSFSQKFTTVDTMFWQNAQARWIKHGKKWNQFKLLENDILIDYANGLQPLYSVKWPDVDIVYVPINVRASHWVLGVVHLHRRIIYVYDSLMGINNNARLQVAIKPLAKLLPHILNAIAYYGFHGDTKVNYQEWEIERLQDIPQQENDGDCGMFVIKYAEYLMHNHPLKSLTSARMDWFREKMAAELFYMKYLPM</sequence>
<keyword evidence="4" id="KW-0788">Thiol protease</keyword>
<organism evidence="7 8">
    <name type="scientific">Vitis vinifera</name>
    <name type="common">Grape</name>
    <dbReference type="NCBI Taxonomy" id="29760"/>
    <lineage>
        <taxon>Eukaryota</taxon>
        <taxon>Viridiplantae</taxon>
        <taxon>Streptophyta</taxon>
        <taxon>Embryophyta</taxon>
        <taxon>Tracheophyta</taxon>
        <taxon>Spermatophyta</taxon>
        <taxon>Magnoliopsida</taxon>
        <taxon>eudicotyledons</taxon>
        <taxon>Gunneridae</taxon>
        <taxon>Pentapetalae</taxon>
        <taxon>rosids</taxon>
        <taxon>Vitales</taxon>
        <taxon>Vitaceae</taxon>
        <taxon>Viteae</taxon>
        <taxon>Vitis</taxon>
    </lineage>
</organism>
<evidence type="ECO:0000256" key="1">
    <source>
        <dbReference type="ARBA" id="ARBA00005234"/>
    </source>
</evidence>
<dbReference type="SUPFAM" id="SSF54001">
    <property type="entry name" value="Cysteine proteinases"/>
    <property type="match status" value="1"/>
</dbReference>
<evidence type="ECO:0000313" key="8">
    <source>
        <dbReference type="Proteomes" id="UP000288805"/>
    </source>
</evidence>
<dbReference type="PANTHER" id="PTHR12606:SF1">
    <property type="entry name" value="UBIQUITIN-LIKE-SPECIFIC PROTEASE 1A"/>
    <property type="match status" value="1"/>
</dbReference>
<feature type="coiled-coil region" evidence="5">
    <location>
        <begin position="173"/>
        <end position="203"/>
    </location>
</feature>
<comment type="caution">
    <text evidence="7">The sequence shown here is derived from an EMBL/GenBank/DDBJ whole genome shotgun (WGS) entry which is preliminary data.</text>
</comment>
<keyword evidence="5" id="KW-0175">Coiled coil</keyword>
<comment type="similarity">
    <text evidence="1">Belongs to the peptidase C48 family.</text>
</comment>
<evidence type="ECO:0000256" key="2">
    <source>
        <dbReference type="ARBA" id="ARBA00022670"/>
    </source>
</evidence>
<dbReference type="GO" id="GO:0008234">
    <property type="term" value="F:cysteine-type peptidase activity"/>
    <property type="evidence" value="ECO:0007669"/>
    <property type="project" value="UniProtKB-KW"/>
</dbReference>
<dbReference type="EMBL" id="QGNW01000005">
    <property type="protein sequence ID" value="RVX21148.1"/>
    <property type="molecule type" value="Genomic_DNA"/>
</dbReference>
<reference evidence="7 8" key="1">
    <citation type="journal article" date="2018" name="PLoS Genet.">
        <title>Population sequencing reveals clonal diversity and ancestral inbreeding in the grapevine cultivar Chardonnay.</title>
        <authorList>
            <person name="Roach M.J."/>
            <person name="Johnson D.L."/>
            <person name="Bohlmann J."/>
            <person name="van Vuuren H.J."/>
            <person name="Jones S.J."/>
            <person name="Pretorius I.S."/>
            <person name="Schmidt S.A."/>
            <person name="Borneman A.R."/>
        </authorList>
    </citation>
    <scope>NUCLEOTIDE SEQUENCE [LARGE SCALE GENOMIC DNA]</scope>
    <source>
        <strain evidence="8">cv. Chardonnay</strain>
        <tissue evidence="7">Leaf</tissue>
    </source>
</reference>
<evidence type="ECO:0000256" key="5">
    <source>
        <dbReference type="SAM" id="Coils"/>
    </source>
</evidence>